<feature type="domain" description="SLH" evidence="3">
    <location>
        <begin position="652"/>
        <end position="710"/>
    </location>
</feature>
<sequence>MRKPLILFVSFILLLCFSTTAPAQEENRKISTREEAISHAVQLFPEIIRGKENLLHVDFSSDQHFGGHTWTVTYSRSEPLPYRLSISFSAETGQLVNFHYIPDKYPGDTRVLSRDEAKKIADDFIKKHHPDKTGKIAEQEIDPAAYYDGSINLIYYFSWHQLVDGKQFDANTLSVGVNAISEQVVHFYCQWMDNVDIPQHPVMDRDTFTSQVVNKLGLYPCYIINPGSPTPGARLIYRLNSAYNAFDAASGNPLDYEGKEISIEEARLFTQQLTPVPASKTKPDRQPKQGTIAPDKLPQIAESFFKKLGIEGAVRRSGSGHSSGPGYSMEYWYYSVEQNNSSRISGEISVGIDTSTGDMVDYRNRQAESRGATGEGITRDKALAAATAFLSKASPENTENMLLRNIPAFHGKEPAYSFSWVRLVNGVPLMDDMVHIIVDRYTGEVTEYHKTQRAVSSFPGTRDIISPDQALQAFLKAQPFALVYNSYQSDSNENTGNVRLVYADIQNLAVDARTGEIIRTYGDNPDLIAYDKIIAGHQARLPLALLARSGLLPEPEVFDPNGSVTRREGLRVLVAIPSDYRYNSTATVSPFSDVTDNDGDLEVILKAVHYNIVEAGGKLRPGAILTREDLAVWLVNMLGHREVAEAQDLNIVLDYQDAAQIGSGKKNYVAIAAGLNLMDADAGGNFRPQDPVTWGELAGVAVRIAPRLAR</sequence>
<dbReference type="PROSITE" id="PS51272">
    <property type="entry name" value="SLH"/>
    <property type="match status" value="2"/>
</dbReference>
<dbReference type="InterPro" id="IPR025711">
    <property type="entry name" value="PepSY"/>
</dbReference>
<evidence type="ECO:0000256" key="2">
    <source>
        <dbReference type="SAM" id="SignalP"/>
    </source>
</evidence>
<dbReference type="Pfam" id="PF00395">
    <property type="entry name" value="SLH"/>
    <property type="match status" value="1"/>
</dbReference>
<protein>
    <submittedName>
        <fullName evidence="4">Peptidase YpeB-like protein</fullName>
    </submittedName>
</protein>
<reference evidence="4 5" key="1">
    <citation type="submission" date="2019-07" db="EMBL/GenBank/DDBJ databases">
        <title>Genomic Encyclopedia of Type Strains, Phase I: the one thousand microbial genomes (KMG-I) project.</title>
        <authorList>
            <person name="Kyrpides N."/>
        </authorList>
    </citation>
    <scope>NUCLEOTIDE SEQUENCE [LARGE SCALE GENOMIC DNA]</scope>
    <source>
        <strain evidence="4 5">DSM 6562</strain>
    </source>
</reference>
<dbReference type="Proteomes" id="UP000323166">
    <property type="component" value="Unassembled WGS sequence"/>
</dbReference>
<comment type="caution">
    <text evidence="4">The sequence shown here is derived from an EMBL/GenBank/DDBJ whole genome shotgun (WGS) entry which is preliminary data.</text>
</comment>
<keyword evidence="5" id="KW-1185">Reference proteome</keyword>
<name>A0A5S4ZR81_9FIRM</name>
<dbReference type="InterPro" id="IPR001119">
    <property type="entry name" value="SLH_dom"/>
</dbReference>
<dbReference type="InterPro" id="IPR032599">
    <property type="entry name" value="YcdB/YcdC_rep_domain"/>
</dbReference>
<dbReference type="Pfam" id="PF16244">
    <property type="entry name" value="DUF4901"/>
    <property type="match status" value="2"/>
</dbReference>
<evidence type="ECO:0000313" key="4">
    <source>
        <dbReference type="EMBL" id="TYO95334.1"/>
    </source>
</evidence>
<evidence type="ECO:0000259" key="3">
    <source>
        <dbReference type="PROSITE" id="PS51272"/>
    </source>
</evidence>
<keyword evidence="1" id="KW-0677">Repeat</keyword>
<feature type="domain" description="SLH" evidence="3">
    <location>
        <begin position="587"/>
        <end position="648"/>
    </location>
</feature>
<dbReference type="RefSeq" id="WP_166511689.1">
    <property type="nucleotide sequence ID" value="NZ_VNHM01000008.1"/>
</dbReference>
<keyword evidence="2" id="KW-0732">Signal</keyword>
<accession>A0A5S4ZR81</accession>
<proteinExistence type="predicted"/>
<gene>
    <name evidence="4" type="ORF">LX24_01684</name>
</gene>
<dbReference type="AlphaFoldDB" id="A0A5S4ZR81"/>
<organism evidence="4 5">
    <name type="scientific">Desulfallas thermosapovorans DSM 6562</name>
    <dbReference type="NCBI Taxonomy" id="1121431"/>
    <lineage>
        <taxon>Bacteria</taxon>
        <taxon>Bacillati</taxon>
        <taxon>Bacillota</taxon>
        <taxon>Clostridia</taxon>
        <taxon>Eubacteriales</taxon>
        <taxon>Desulfallaceae</taxon>
        <taxon>Desulfallas</taxon>
    </lineage>
</organism>
<dbReference type="Pfam" id="PF03413">
    <property type="entry name" value="PepSY"/>
    <property type="match status" value="1"/>
</dbReference>
<evidence type="ECO:0000313" key="5">
    <source>
        <dbReference type="Proteomes" id="UP000323166"/>
    </source>
</evidence>
<feature type="chain" id="PRO_5024441211" evidence="2">
    <location>
        <begin position="24"/>
        <end position="710"/>
    </location>
</feature>
<dbReference type="EMBL" id="VNHM01000008">
    <property type="protein sequence ID" value="TYO95334.1"/>
    <property type="molecule type" value="Genomic_DNA"/>
</dbReference>
<feature type="signal peptide" evidence="2">
    <location>
        <begin position="1"/>
        <end position="23"/>
    </location>
</feature>
<evidence type="ECO:0000256" key="1">
    <source>
        <dbReference type="ARBA" id="ARBA00022737"/>
    </source>
</evidence>